<proteinExistence type="inferred from homology"/>
<keyword evidence="5" id="KW-0049">Antioxidant</keyword>
<dbReference type="PANTHER" id="PTHR42801:SF4">
    <property type="entry name" value="AHPC_TSA FAMILY PROTEIN"/>
    <property type="match status" value="1"/>
</dbReference>
<dbReference type="GO" id="GO:0034599">
    <property type="term" value="P:cellular response to oxidative stress"/>
    <property type="evidence" value="ECO:0007669"/>
    <property type="project" value="TreeGrafter"/>
</dbReference>
<evidence type="ECO:0000259" key="14">
    <source>
        <dbReference type="PROSITE" id="PS51352"/>
    </source>
</evidence>
<gene>
    <name evidence="15" type="ORF">EHO51_04390</name>
</gene>
<evidence type="ECO:0000256" key="10">
    <source>
        <dbReference type="ARBA" id="ARBA00038489"/>
    </source>
</evidence>
<evidence type="ECO:0000256" key="6">
    <source>
        <dbReference type="ARBA" id="ARBA00023002"/>
    </source>
</evidence>
<dbReference type="PANTHER" id="PTHR42801">
    <property type="entry name" value="THIOREDOXIN-DEPENDENT PEROXIDE REDUCTASE"/>
    <property type="match status" value="1"/>
</dbReference>
<dbReference type="Gene3D" id="3.40.30.10">
    <property type="entry name" value="Glutaredoxin"/>
    <property type="match status" value="1"/>
</dbReference>
<evidence type="ECO:0000256" key="5">
    <source>
        <dbReference type="ARBA" id="ARBA00022862"/>
    </source>
</evidence>
<feature type="domain" description="Thioredoxin" evidence="14">
    <location>
        <begin position="21"/>
        <end position="172"/>
    </location>
</feature>
<dbReference type="InterPro" id="IPR013766">
    <property type="entry name" value="Thioredoxin_domain"/>
</dbReference>
<comment type="function">
    <text evidence="1">Thiol-specific peroxidase that catalyzes the reduction of hydrogen peroxide and organic hydroperoxides to water and alcohols, respectively. Plays a role in cell protection against oxidative stress by detoxifying peroxides and as sensor of hydrogen peroxide-mediated signaling events.</text>
</comment>
<name>A0A3G8M4J3_9HYPH</name>
<dbReference type="CDD" id="cd03017">
    <property type="entry name" value="PRX_BCP"/>
    <property type="match status" value="1"/>
</dbReference>
<dbReference type="SUPFAM" id="SSF52833">
    <property type="entry name" value="Thioredoxin-like"/>
    <property type="match status" value="1"/>
</dbReference>
<dbReference type="RefSeq" id="WP_124737871.1">
    <property type="nucleotide sequence ID" value="NZ_CP034086.1"/>
</dbReference>
<dbReference type="InterPro" id="IPR036249">
    <property type="entry name" value="Thioredoxin-like_sf"/>
</dbReference>
<dbReference type="Proteomes" id="UP000273982">
    <property type="component" value="Chromosome"/>
</dbReference>
<evidence type="ECO:0000256" key="8">
    <source>
        <dbReference type="ARBA" id="ARBA00023284"/>
    </source>
</evidence>
<evidence type="ECO:0000256" key="11">
    <source>
        <dbReference type="ARBA" id="ARBA00042639"/>
    </source>
</evidence>
<protein>
    <recommendedName>
        <fullName evidence="3">thioredoxin-dependent peroxiredoxin</fullName>
        <ecNumber evidence="3">1.11.1.24</ecNumber>
    </recommendedName>
    <alternativeName>
        <fullName evidence="9">Thioredoxin peroxidase</fullName>
    </alternativeName>
    <alternativeName>
        <fullName evidence="11">Thioredoxin-dependent peroxiredoxin Bcp</fullName>
    </alternativeName>
</protein>
<sequence>MSTTVGKAETTLKEGAKKGGLKEGDLAPAFDLPGAGGDKISLAALKGKKVVLYFYPKDDTSGCTKEAIDFNGLRDDFAKAKAVVVGMSPDPIKNHDKFRAKYELSLPLASDEEKDTLGAYGVWVEKSMYGRKYMGVERTTVLIGPDGRVAKIWRKVKVPGHAEEVLAAAKAL</sequence>
<evidence type="ECO:0000313" key="15">
    <source>
        <dbReference type="EMBL" id="AZG76032.1"/>
    </source>
</evidence>
<comment type="similarity">
    <text evidence="10">Belongs to the peroxiredoxin family. BCP/PrxQ subfamily.</text>
</comment>
<keyword evidence="6" id="KW-0560">Oxidoreductase</keyword>
<dbReference type="EMBL" id="CP034086">
    <property type="protein sequence ID" value="AZG76032.1"/>
    <property type="molecule type" value="Genomic_DNA"/>
</dbReference>
<accession>A0A3G8M4J3</accession>
<evidence type="ECO:0000256" key="3">
    <source>
        <dbReference type="ARBA" id="ARBA00013017"/>
    </source>
</evidence>
<comment type="catalytic activity">
    <reaction evidence="12">
        <text>a hydroperoxide + [thioredoxin]-dithiol = an alcohol + [thioredoxin]-disulfide + H2O</text>
        <dbReference type="Rhea" id="RHEA:62620"/>
        <dbReference type="Rhea" id="RHEA-COMP:10698"/>
        <dbReference type="Rhea" id="RHEA-COMP:10700"/>
        <dbReference type="ChEBI" id="CHEBI:15377"/>
        <dbReference type="ChEBI" id="CHEBI:29950"/>
        <dbReference type="ChEBI" id="CHEBI:30879"/>
        <dbReference type="ChEBI" id="CHEBI:35924"/>
        <dbReference type="ChEBI" id="CHEBI:50058"/>
        <dbReference type="EC" id="1.11.1.24"/>
    </reaction>
</comment>
<evidence type="ECO:0000256" key="1">
    <source>
        <dbReference type="ARBA" id="ARBA00003330"/>
    </source>
</evidence>
<evidence type="ECO:0000256" key="13">
    <source>
        <dbReference type="PIRSR" id="PIRSR000239-1"/>
    </source>
</evidence>
<reference evidence="15 16" key="1">
    <citation type="submission" date="2018-11" db="EMBL/GenBank/DDBJ databases">
        <title>Genome squencing of methanotrophic bacteria isolated from alkaline groundwater in Korea.</title>
        <authorList>
            <person name="Nguyen L.N."/>
        </authorList>
    </citation>
    <scope>NUCLEOTIDE SEQUENCE [LARGE SCALE GENOMIC DNA]</scope>
    <source>
        <strain evidence="15 16">GW6</strain>
    </source>
</reference>
<evidence type="ECO:0000256" key="2">
    <source>
        <dbReference type="ARBA" id="ARBA00011245"/>
    </source>
</evidence>
<dbReference type="FunFam" id="3.40.30.10:FF:000007">
    <property type="entry name" value="Thioredoxin-dependent thiol peroxidase"/>
    <property type="match status" value="1"/>
</dbReference>
<keyword evidence="8" id="KW-0676">Redox-active center</keyword>
<dbReference type="Pfam" id="PF00578">
    <property type="entry name" value="AhpC-TSA"/>
    <property type="match status" value="1"/>
</dbReference>
<dbReference type="GO" id="GO:0005737">
    <property type="term" value="C:cytoplasm"/>
    <property type="evidence" value="ECO:0007669"/>
    <property type="project" value="TreeGrafter"/>
</dbReference>
<keyword evidence="7" id="KW-1015">Disulfide bond</keyword>
<comment type="subunit">
    <text evidence="2">Monomer.</text>
</comment>
<evidence type="ECO:0000256" key="9">
    <source>
        <dbReference type="ARBA" id="ARBA00032824"/>
    </source>
</evidence>
<dbReference type="AlphaFoldDB" id="A0A3G8M4J3"/>
<evidence type="ECO:0000256" key="12">
    <source>
        <dbReference type="ARBA" id="ARBA00049091"/>
    </source>
</evidence>
<dbReference type="PIRSF" id="PIRSF000239">
    <property type="entry name" value="AHPC"/>
    <property type="match status" value="1"/>
</dbReference>
<dbReference type="GO" id="GO:0045454">
    <property type="term" value="P:cell redox homeostasis"/>
    <property type="evidence" value="ECO:0007669"/>
    <property type="project" value="TreeGrafter"/>
</dbReference>
<keyword evidence="4" id="KW-0575">Peroxidase</keyword>
<organism evidence="15 16">
    <name type="scientific">Methylocystis rosea</name>
    <dbReference type="NCBI Taxonomy" id="173366"/>
    <lineage>
        <taxon>Bacteria</taxon>
        <taxon>Pseudomonadati</taxon>
        <taxon>Pseudomonadota</taxon>
        <taxon>Alphaproteobacteria</taxon>
        <taxon>Hyphomicrobiales</taxon>
        <taxon>Methylocystaceae</taxon>
        <taxon>Methylocystis</taxon>
    </lineage>
</organism>
<dbReference type="InterPro" id="IPR000866">
    <property type="entry name" value="AhpC/TSA"/>
</dbReference>
<evidence type="ECO:0000256" key="4">
    <source>
        <dbReference type="ARBA" id="ARBA00022559"/>
    </source>
</evidence>
<evidence type="ECO:0000256" key="7">
    <source>
        <dbReference type="ARBA" id="ARBA00023157"/>
    </source>
</evidence>
<evidence type="ECO:0000313" key="16">
    <source>
        <dbReference type="Proteomes" id="UP000273982"/>
    </source>
</evidence>
<dbReference type="EC" id="1.11.1.24" evidence="3"/>
<dbReference type="PROSITE" id="PS51352">
    <property type="entry name" value="THIOREDOXIN_2"/>
    <property type="match status" value="1"/>
</dbReference>
<dbReference type="KEGG" id="mros:EHO51_04390"/>
<dbReference type="InterPro" id="IPR050924">
    <property type="entry name" value="Peroxiredoxin_BCP/PrxQ"/>
</dbReference>
<dbReference type="GO" id="GO:0008379">
    <property type="term" value="F:thioredoxin peroxidase activity"/>
    <property type="evidence" value="ECO:0007669"/>
    <property type="project" value="TreeGrafter"/>
</dbReference>
<dbReference type="InterPro" id="IPR024706">
    <property type="entry name" value="Peroxiredoxin_AhpC-typ"/>
</dbReference>
<feature type="active site" description="Cysteine sulfenic acid (-SOH) intermediate; for peroxidase activity" evidence="13">
    <location>
        <position position="63"/>
    </location>
</feature>